<protein>
    <submittedName>
        <fullName evidence="1">Uncharacterized protein</fullName>
    </submittedName>
</protein>
<accession>A0A819W5N2</accession>
<dbReference type="Gene3D" id="3.80.10.10">
    <property type="entry name" value="Ribonuclease Inhibitor"/>
    <property type="match status" value="1"/>
</dbReference>
<dbReference type="SUPFAM" id="SSF52047">
    <property type="entry name" value="RNI-like"/>
    <property type="match status" value="1"/>
</dbReference>
<name>A0A819W5N2_9BILA</name>
<evidence type="ECO:0000313" key="1">
    <source>
        <dbReference type="EMBL" id="CAF4117622.1"/>
    </source>
</evidence>
<dbReference type="InterPro" id="IPR032675">
    <property type="entry name" value="LRR_dom_sf"/>
</dbReference>
<dbReference type="EMBL" id="CAJOBD010008644">
    <property type="protein sequence ID" value="CAF4117622.1"/>
    <property type="molecule type" value="Genomic_DNA"/>
</dbReference>
<organism evidence="1 2">
    <name type="scientific">Rotaria sordida</name>
    <dbReference type="NCBI Taxonomy" id="392033"/>
    <lineage>
        <taxon>Eukaryota</taxon>
        <taxon>Metazoa</taxon>
        <taxon>Spiralia</taxon>
        <taxon>Gnathifera</taxon>
        <taxon>Rotifera</taxon>
        <taxon>Eurotatoria</taxon>
        <taxon>Bdelloidea</taxon>
        <taxon>Philodinida</taxon>
        <taxon>Philodinidae</taxon>
        <taxon>Rotaria</taxon>
    </lineage>
</organism>
<dbReference type="AlphaFoldDB" id="A0A819W5N2"/>
<evidence type="ECO:0000313" key="2">
    <source>
        <dbReference type="Proteomes" id="UP000663836"/>
    </source>
</evidence>
<sequence length="508" mass="59888">MRFLQFAGSILDRFCIDILPKIHKNVKSLILEPVSMDRILRAGNYPNLSELTLFNFNKAIFSRYFMDDTLFGNISKEQITDLILIIKDNKSGIAIEEYTKNVYAVILAFFKNLQHLTIVVSSSIDNYSRLSLRNLPPMTFSSSTLTKLHINVNDFNDVRALLDGRLKQLTTFIVQVEYISDWISTSHNRNDLPYLKCFSLTCYHGTREYGNLIVRLLRRMTNLEELTLYLHIFGGSTFIAGTDLENEILTYMPRLHTFTFYITSENVIADPTVHISDDDIKRTFTNIKHGQMACMVDYFIPMKIICRVFSLPFKFHVLERITNNIPNIVFNSVTDLKLNILPPFWRFHEFHLLDKDWCSLVEYPHLISLDMKEADIYYVEHFLTETKTYLPRLTKLKIDYQELKMVRKTVRKLIHIRRRLLVFEHYRNYMIYRLSLSQTDAERITCQEQIDRSTNFIVYSVDQLWTGLELLQELHLEYRMDINEIKPWSCSSIELFFIVNGGENDDDK</sequence>
<comment type="caution">
    <text evidence="1">The sequence shown here is derived from an EMBL/GenBank/DDBJ whole genome shotgun (WGS) entry which is preliminary data.</text>
</comment>
<dbReference type="Proteomes" id="UP000663836">
    <property type="component" value="Unassembled WGS sequence"/>
</dbReference>
<reference evidence="1" key="1">
    <citation type="submission" date="2021-02" db="EMBL/GenBank/DDBJ databases">
        <authorList>
            <person name="Nowell W R."/>
        </authorList>
    </citation>
    <scope>NUCLEOTIDE SEQUENCE</scope>
</reference>
<gene>
    <name evidence="1" type="ORF">JBS370_LOCUS32484</name>
</gene>
<proteinExistence type="predicted"/>